<dbReference type="AlphaFoldDB" id="A0A1I2CCU9"/>
<dbReference type="Proteomes" id="UP000183410">
    <property type="component" value="Unassembled WGS sequence"/>
</dbReference>
<organism evidence="1 2">
    <name type="scientific">Paenibacillus algorifonticola</name>
    <dbReference type="NCBI Taxonomy" id="684063"/>
    <lineage>
        <taxon>Bacteria</taxon>
        <taxon>Bacillati</taxon>
        <taxon>Bacillota</taxon>
        <taxon>Bacilli</taxon>
        <taxon>Bacillales</taxon>
        <taxon>Paenibacillaceae</taxon>
        <taxon>Paenibacillus</taxon>
    </lineage>
</organism>
<proteinExistence type="predicted"/>
<evidence type="ECO:0000313" key="2">
    <source>
        <dbReference type="Proteomes" id="UP000183410"/>
    </source>
</evidence>
<name>A0A1I2CCU9_9BACL</name>
<evidence type="ECO:0000313" key="1">
    <source>
        <dbReference type="EMBL" id="SFE66151.1"/>
    </source>
</evidence>
<accession>A0A1I2CCU9</accession>
<keyword evidence="2" id="KW-1185">Reference proteome</keyword>
<reference evidence="2" key="1">
    <citation type="submission" date="2016-10" db="EMBL/GenBank/DDBJ databases">
        <authorList>
            <person name="Varghese N."/>
            <person name="Submissions S."/>
        </authorList>
    </citation>
    <scope>NUCLEOTIDE SEQUENCE [LARGE SCALE GENOMIC DNA]</scope>
    <source>
        <strain evidence="2">CGMCC 1.10223</strain>
    </source>
</reference>
<gene>
    <name evidence="1" type="ORF">SAMN04487969_1052</name>
</gene>
<sequence length="68" mass="7455">MLMEFYVKRIPAPAWNVTTYECELLYRQAASCIDLADTVAAISTESRVMAVAADSEDANARLNVILTG</sequence>
<protein>
    <submittedName>
        <fullName evidence="1">Uncharacterized protein</fullName>
    </submittedName>
</protein>
<dbReference type="EMBL" id="FONN01000005">
    <property type="protein sequence ID" value="SFE66151.1"/>
    <property type="molecule type" value="Genomic_DNA"/>
</dbReference>